<gene>
    <name evidence="10" type="ORF">QR680_002772</name>
    <name evidence="11" type="ORF">QR680_015371</name>
</gene>
<evidence type="ECO:0000313" key="10">
    <source>
        <dbReference type="EMBL" id="KAK0398833.1"/>
    </source>
</evidence>
<dbReference type="EMBL" id="JAUCMV010000005">
    <property type="protein sequence ID" value="KAK0398833.1"/>
    <property type="molecule type" value="Genomic_DNA"/>
</dbReference>
<evidence type="ECO:0000256" key="5">
    <source>
        <dbReference type="ARBA" id="ARBA00022723"/>
    </source>
</evidence>
<dbReference type="Pfam" id="PF13359">
    <property type="entry name" value="DDE_Tnp_4"/>
    <property type="match status" value="1"/>
</dbReference>
<evidence type="ECO:0000313" key="11">
    <source>
        <dbReference type="EMBL" id="KAK0400654.1"/>
    </source>
</evidence>
<evidence type="ECO:0000256" key="4">
    <source>
        <dbReference type="ARBA" id="ARBA00022722"/>
    </source>
</evidence>
<comment type="similarity">
    <text evidence="3">Belongs to the HARBI1 family.</text>
</comment>
<keyword evidence="4" id="KW-0540">Nuclease</keyword>
<evidence type="ECO:0000256" key="1">
    <source>
        <dbReference type="ARBA" id="ARBA00001968"/>
    </source>
</evidence>
<dbReference type="EMBL" id="JAUCMV010000004">
    <property type="protein sequence ID" value="KAK0400654.1"/>
    <property type="molecule type" value="Genomic_DNA"/>
</dbReference>
<keyword evidence="12" id="KW-1185">Reference proteome</keyword>
<feature type="chain" id="PRO_5041589153" description="DDE Tnp4 domain-containing protein" evidence="8">
    <location>
        <begin position="28"/>
        <end position="397"/>
    </location>
</feature>
<evidence type="ECO:0000259" key="9">
    <source>
        <dbReference type="Pfam" id="PF13359"/>
    </source>
</evidence>
<evidence type="ECO:0000256" key="2">
    <source>
        <dbReference type="ARBA" id="ARBA00004123"/>
    </source>
</evidence>
<evidence type="ECO:0000256" key="7">
    <source>
        <dbReference type="ARBA" id="ARBA00023242"/>
    </source>
</evidence>
<evidence type="ECO:0000313" key="12">
    <source>
        <dbReference type="Proteomes" id="UP001175271"/>
    </source>
</evidence>
<dbReference type="InterPro" id="IPR045249">
    <property type="entry name" value="HARBI1-like"/>
</dbReference>
<evidence type="ECO:0000256" key="3">
    <source>
        <dbReference type="ARBA" id="ARBA00006958"/>
    </source>
</evidence>
<dbReference type="GO" id="GO:0016787">
    <property type="term" value="F:hydrolase activity"/>
    <property type="evidence" value="ECO:0007669"/>
    <property type="project" value="UniProtKB-KW"/>
</dbReference>
<dbReference type="AlphaFoldDB" id="A0AA39H5T7"/>
<keyword evidence="7" id="KW-0539">Nucleus</keyword>
<dbReference type="InterPro" id="IPR027806">
    <property type="entry name" value="HARBI1_dom"/>
</dbReference>
<reference evidence="10" key="1">
    <citation type="submission" date="2023-06" db="EMBL/GenBank/DDBJ databases">
        <title>Genomic analysis of the entomopathogenic nematode Steinernema hermaphroditum.</title>
        <authorList>
            <person name="Schwarz E.M."/>
            <person name="Heppert J.K."/>
            <person name="Baniya A."/>
            <person name="Schwartz H.T."/>
            <person name="Tan C.-H."/>
            <person name="Antoshechkin I."/>
            <person name="Sternberg P.W."/>
            <person name="Goodrich-Blair H."/>
            <person name="Dillman A.R."/>
        </authorList>
    </citation>
    <scope>NUCLEOTIDE SEQUENCE</scope>
    <source>
        <strain evidence="10">PS9179</strain>
        <tissue evidence="10">Whole animal</tissue>
    </source>
</reference>
<protein>
    <recommendedName>
        <fullName evidence="9">DDE Tnp4 domain-containing protein</fullName>
    </recommendedName>
</protein>
<keyword evidence="8" id="KW-0732">Signal</keyword>
<comment type="cofactor">
    <cofactor evidence="1">
        <name>a divalent metal cation</name>
        <dbReference type="ChEBI" id="CHEBI:60240"/>
    </cofactor>
</comment>
<name>A0AA39H5T7_9BILA</name>
<sequence length="397" mass="45684">MTHLRKLLLKRRAILLGILLSKQYGRARRGPTRSFLKTRKKYGEYWTLFHQLRRDDDKFFEYVRMKQSTFDNLLSKVAPLLQGERTTSTTIAPEEMLVITLRFLATGSSYRTLQFNFRIGVSTIGSVIRRTCRAVTKCLYGNVKLPGTPEEWLEISRMFEEKWNFPMVLGAIDGKHVKLKKPPLSGSCFYNYKGSFSIVLMAVCDARYRFIFYSVGNLGHVHDSHAFQNSPFGRKLLCGSLRLPNDAALPNTNQQVPYFFLGDGAFPLSEHLMQPYAGATSAMRTTFNSRLSRARRVIENAFGILASRWRVLLNMIEADVKLADHIVRTTIHLHNFLSEQEPFDFIARIPEVHQVQQLAPMLLDPTPANDRSQEIREVIARYFQEQGLLPRQGSHHR</sequence>
<dbReference type="Proteomes" id="UP001175271">
    <property type="component" value="Unassembled WGS sequence"/>
</dbReference>
<comment type="caution">
    <text evidence="10">The sequence shown here is derived from an EMBL/GenBank/DDBJ whole genome shotgun (WGS) entry which is preliminary data.</text>
</comment>
<proteinExistence type="inferred from homology"/>
<dbReference type="PANTHER" id="PTHR22930:SF269">
    <property type="entry name" value="NUCLEASE HARBI1-LIKE PROTEIN"/>
    <property type="match status" value="1"/>
</dbReference>
<dbReference type="PANTHER" id="PTHR22930">
    <property type="match status" value="1"/>
</dbReference>
<feature type="domain" description="DDE Tnp4" evidence="9">
    <location>
        <begin position="172"/>
        <end position="335"/>
    </location>
</feature>
<organism evidence="10 12">
    <name type="scientific">Steinernema hermaphroditum</name>
    <dbReference type="NCBI Taxonomy" id="289476"/>
    <lineage>
        <taxon>Eukaryota</taxon>
        <taxon>Metazoa</taxon>
        <taxon>Ecdysozoa</taxon>
        <taxon>Nematoda</taxon>
        <taxon>Chromadorea</taxon>
        <taxon>Rhabditida</taxon>
        <taxon>Tylenchina</taxon>
        <taxon>Panagrolaimomorpha</taxon>
        <taxon>Strongyloidoidea</taxon>
        <taxon>Steinernematidae</taxon>
        <taxon>Steinernema</taxon>
    </lineage>
</organism>
<evidence type="ECO:0000256" key="8">
    <source>
        <dbReference type="SAM" id="SignalP"/>
    </source>
</evidence>
<keyword evidence="6" id="KW-0378">Hydrolase</keyword>
<evidence type="ECO:0000256" key="6">
    <source>
        <dbReference type="ARBA" id="ARBA00022801"/>
    </source>
</evidence>
<keyword evidence="5" id="KW-0479">Metal-binding</keyword>
<dbReference type="GO" id="GO:0004518">
    <property type="term" value="F:nuclease activity"/>
    <property type="evidence" value="ECO:0007669"/>
    <property type="project" value="UniProtKB-KW"/>
</dbReference>
<accession>A0AA39H5T7</accession>
<dbReference type="GO" id="GO:0046872">
    <property type="term" value="F:metal ion binding"/>
    <property type="evidence" value="ECO:0007669"/>
    <property type="project" value="UniProtKB-KW"/>
</dbReference>
<feature type="signal peptide" evidence="8">
    <location>
        <begin position="1"/>
        <end position="27"/>
    </location>
</feature>
<dbReference type="GO" id="GO:0005634">
    <property type="term" value="C:nucleus"/>
    <property type="evidence" value="ECO:0007669"/>
    <property type="project" value="UniProtKB-SubCell"/>
</dbReference>
<comment type="subcellular location">
    <subcellularLocation>
        <location evidence="2">Nucleus</location>
    </subcellularLocation>
</comment>